<evidence type="ECO:0000256" key="2">
    <source>
        <dbReference type="SAM" id="MobiDB-lite"/>
    </source>
</evidence>
<feature type="region of interest" description="Disordered" evidence="2">
    <location>
        <begin position="1"/>
        <end position="27"/>
    </location>
</feature>
<feature type="transmembrane region" description="Helical" evidence="3">
    <location>
        <begin position="199"/>
        <end position="216"/>
    </location>
</feature>
<feature type="transmembrane region" description="Helical" evidence="3">
    <location>
        <begin position="331"/>
        <end position="351"/>
    </location>
</feature>
<gene>
    <name evidence="5" type="primary">LOC107217690</name>
</gene>
<dbReference type="PANTHER" id="PTHR31102">
    <property type="match status" value="1"/>
</dbReference>
<dbReference type="PANTHER" id="PTHR31102:SF1">
    <property type="entry name" value="CATION_H+ EXCHANGER DOMAIN-CONTAINING PROTEIN"/>
    <property type="match status" value="1"/>
</dbReference>
<evidence type="ECO:0000313" key="5">
    <source>
        <dbReference type="RefSeq" id="XP_046587876.1"/>
    </source>
</evidence>
<feature type="transmembrane region" description="Helical" evidence="3">
    <location>
        <begin position="228"/>
        <end position="246"/>
    </location>
</feature>
<feature type="transmembrane region" description="Helical" evidence="3">
    <location>
        <begin position="175"/>
        <end position="193"/>
    </location>
</feature>
<evidence type="ECO:0000256" key="1">
    <source>
        <dbReference type="ARBA" id="ARBA00007367"/>
    </source>
</evidence>
<proteinExistence type="inferred from homology"/>
<protein>
    <submittedName>
        <fullName evidence="5">SLC9B1-like protein SLC9B1P1</fullName>
    </submittedName>
</protein>
<feature type="transmembrane region" description="Helical" evidence="3">
    <location>
        <begin position="145"/>
        <end position="163"/>
    </location>
</feature>
<feature type="transmembrane region" description="Helical" evidence="3">
    <location>
        <begin position="68"/>
        <end position="89"/>
    </location>
</feature>
<dbReference type="InterPro" id="IPR051843">
    <property type="entry name" value="CPA1_transporter"/>
</dbReference>
<feature type="compositionally biased region" description="Polar residues" evidence="2">
    <location>
        <begin position="1"/>
        <end position="16"/>
    </location>
</feature>
<comment type="similarity">
    <text evidence="1">Belongs to the monovalent cation:proton antiporter 1 (CPA1) transporter (TC 2.A.36) family.</text>
</comment>
<sequence length="387" mass="41878">MKSGSNATPQIPATSTDQEDNEAGPTSSEISYEDLACCGKATCCVCFRDVSVTSPLVKRCEAVTWGTIFWSVIACMSPVVTVNCLLALADQGFGEDKDISGTLCAACSIDGVHIVAIFSIAFSVVFDDFEGAKWWSYLPRGLRDMAFGIFVGSSLGLFLVFFPHQSHKYATFYRILNLSLGALCFSVGASSFVITGGGFLATVIMSFIVCTGWKIIVNKFDVAPIRKVVGIIWHILQPVLCGVIGADVNFSHWTAIRTGLYAACILTGLLARLTCAILSTIKMPFTIGERIFVAVSWLPKGTVQAALAPMAYEHALAKNNTRELELAEDVLKVSVLAILFLAPIGAMIMMMTGPHLLSRISSDAMEERRLQSLRTLSMKVKVKKPDT</sequence>
<dbReference type="RefSeq" id="XP_046587876.1">
    <property type="nucleotide sequence ID" value="XM_046731920.1"/>
</dbReference>
<keyword evidence="3" id="KW-0472">Membrane</keyword>
<evidence type="ECO:0000256" key="3">
    <source>
        <dbReference type="SAM" id="Phobius"/>
    </source>
</evidence>
<dbReference type="GeneID" id="107217690"/>
<feature type="transmembrane region" description="Helical" evidence="3">
    <location>
        <begin position="101"/>
        <end position="125"/>
    </location>
</feature>
<keyword evidence="4" id="KW-1185">Reference proteome</keyword>
<accession>A0ABM3FIM3</accession>
<feature type="transmembrane region" description="Helical" evidence="3">
    <location>
        <begin position="258"/>
        <end position="279"/>
    </location>
</feature>
<evidence type="ECO:0000313" key="4">
    <source>
        <dbReference type="Proteomes" id="UP000829291"/>
    </source>
</evidence>
<dbReference type="Proteomes" id="UP000829291">
    <property type="component" value="Chromosome 2"/>
</dbReference>
<organism evidence="4 5">
    <name type="scientific">Neodiprion lecontei</name>
    <name type="common">Redheaded pine sawfly</name>
    <dbReference type="NCBI Taxonomy" id="441921"/>
    <lineage>
        <taxon>Eukaryota</taxon>
        <taxon>Metazoa</taxon>
        <taxon>Ecdysozoa</taxon>
        <taxon>Arthropoda</taxon>
        <taxon>Hexapoda</taxon>
        <taxon>Insecta</taxon>
        <taxon>Pterygota</taxon>
        <taxon>Neoptera</taxon>
        <taxon>Endopterygota</taxon>
        <taxon>Hymenoptera</taxon>
        <taxon>Tenthredinoidea</taxon>
        <taxon>Diprionidae</taxon>
        <taxon>Diprioninae</taxon>
        <taxon>Neodiprion</taxon>
    </lineage>
</organism>
<reference evidence="5" key="1">
    <citation type="submission" date="2025-08" db="UniProtKB">
        <authorList>
            <consortium name="RefSeq"/>
        </authorList>
    </citation>
    <scope>IDENTIFICATION</scope>
    <source>
        <tissue evidence="5">Thorax and Abdomen</tissue>
    </source>
</reference>
<keyword evidence="3" id="KW-0812">Transmembrane</keyword>
<name>A0ABM3FIM3_NEOLC</name>
<keyword evidence="3" id="KW-1133">Transmembrane helix</keyword>